<dbReference type="Proteomes" id="UP001056291">
    <property type="component" value="Chromosome"/>
</dbReference>
<dbReference type="EMBL" id="CP098747">
    <property type="protein sequence ID" value="USG62798.1"/>
    <property type="molecule type" value="Genomic_DNA"/>
</dbReference>
<dbReference type="PROSITE" id="PS51257">
    <property type="entry name" value="PROKAR_LIPOPROTEIN"/>
    <property type="match status" value="1"/>
</dbReference>
<evidence type="ECO:0000313" key="1">
    <source>
        <dbReference type="EMBL" id="USG62798.1"/>
    </source>
</evidence>
<organism evidence="1 2">
    <name type="scientific">Sneathiella marina</name>
    <dbReference type="NCBI Taxonomy" id="2950108"/>
    <lineage>
        <taxon>Bacteria</taxon>
        <taxon>Pseudomonadati</taxon>
        <taxon>Pseudomonadota</taxon>
        <taxon>Alphaproteobacteria</taxon>
        <taxon>Sneathiellales</taxon>
        <taxon>Sneathiellaceae</taxon>
        <taxon>Sneathiella</taxon>
    </lineage>
</organism>
<sequence length="158" mass="18205">MHRILALCIFTLILGGCAENKWQFSDASKSIVSKPMDGLASRELKKNTGVAARFQGFSYEKIAMFVENAEQRKTEIVPVKSGEHITLKFAKSYISAGNHLCKLFEFSQFKEMEEQQFSEYVFCYLNDRWELLAPLSYREGQREIFNALKVAFILQEDP</sequence>
<name>A0ABY4W9J3_9PROT</name>
<protein>
    <recommendedName>
        <fullName evidence="3">Lipoprotein</fullName>
    </recommendedName>
</protein>
<reference evidence="1" key="1">
    <citation type="submission" date="2022-06" db="EMBL/GenBank/DDBJ databases">
        <title>Sneathiella actinostolidae sp. nov., isolated from a sea anemonein the Western Pacific Ocean.</title>
        <authorList>
            <person name="Wei M.J."/>
        </authorList>
    </citation>
    <scope>NUCLEOTIDE SEQUENCE</scope>
    <source>
        <strain evidence="1">PHK-P5</strain>
    </source>
</reference>
<evidence type="ECO:0000313" key="2">
    <source>
        <dbReference type="Proteomes" id="UP001056291"/>
    </source>
</evidence>
<dbReference type="RefSeq" id="WP_251936948.1">
    <property type="nucleotide sequence ID" value="NZ_CP098747.1"/>
</dbReference>
<keyword evidence="2" id="KW-1185">Reference proteome</keyword>
<proteinExistence type="predicted"/>
<evidence type="ECO:0008006" key="3">
    <source>
        <dbReference type="Google" id="ProtNLM"/>
    </source>
</evidence>
<gene>
    <name evidence="1" type="ORF">NBZ79_07395</name>
</gene>
<accession>A0ABY4W9J3</accession>